<keyword evidence="3" id="KW-0418">Kinase</keyword>
<protein>
    <recommendedName>
        <fullName evidence="5">Thiamine diphosphokinase</fullName>
        <ecNumber evidence="5">2.7.6.2</ecNumber>
    </recommendedName>
</protein>
<evidence type="ECO:0000256" key="5">
    <source>
        <dbReference type="NCBIfam" id="TIGR01378"/>
    </source>
</evidence>
<dbReference type="EMBL" id="CYZV01000013">
    <property type="protein sequence ID" value="CUO09351.1"/>
    <property type="molecule type" value="Genomic_DNA"/>
</dbReference>
<dbReference type="InterPro" id="IPR053149">
    <property type="entry name" value="TPK"/>
</dbReference>
<evidence type="ECO:0000259" key="6">
    <source>
        <dbReference type="SMART" id="SM00983"/>
    </source>
</evidence>
<proteinExistence type="predicted"/>
<dbReference type="GO" id="GO:0009229">
    <property type="term" value="P:thiamine diphosphate biosynthetic process"/>
    <property type="evidence" value="ECO:0007669"/>
    <property type="project" value="InterPro"/>
</dbReference>
<evidence type="ECO:0000256" key="3">
    <source>
        <dbReference type="ARBA" id="ARBA00022777"/>
    </source>
</evidence>
<dbReference type="PANTHER" id="PTHR41299:SF1">
    <property type="entry name" value="THIAMINE PYROPHOSPHOKINASE"/>
    <property type="match status" value="1"/>
</dbReference>
<dbReference type="SUPFAM" id="SSF63999">
    <property type="entry name" value="Thiamin pyrophosphokinase, catalytic domain"/>
    <property type="match status" value="1"/>
</dbReference>
<evidence type="ECO:0000313" key="7">
    <source>
        <dbReference type="EMBL" id="CUO09351.1"/>
    </source>
</evidence>
<dbReference type="GO" id="GO:0016301">
    <property type="term" value="F:kinase activity"/>
    <property type="evidence" value="ECO:0007669"/>
    <property type="project" value="UniProtKB-KW"/>
</dbReference>
<accession>A0A174C765</accession>
<organism evidence="7 8">
    <name type="scientific">Clostridium disporicum</name>
    <dbReference type="NCBI Taxonomy" id="84024"/>
    <lineage>
        <taxon>Bacteria</taxon>
        <taxon>Bacillati</taxon>
        <taxon>Bacillota</taxon>
        <taxon>Clostridia</taxon>
        <taxon>Eubacteriales</taxon>
        <taxon>Clostridiaceae</taxon>
        <taxon>Clostridium</taxon>
    </lineage>
</organism>
<dbReference type="AlphaFoldDB" id="A0A174C765"/>
<dbReference type="InterPro" id="IPR007373">
    <property type="entry name" value="Thiamin_PyroPKinase_B1-bd"/>
</dbReference>
<dbReference type="Pfam" id="PF04265">
    <property type="entry name" value="TPK_B1_binding"/>
    <property type="match status" value="1"/>
</dbReference>
<dbReference type="InterPro" id="IPR036371">
    <property type="entry name" value="TPK_B1-bd_sf"/>
</dbReference>
<dbReference type="SMART" id="SM00983">
    <property type="entry name" value="TPK_B1_binding"/>
    <property type="match status" value="1"/>
</dbReference>
<evidence type="ECO:0000256" key="4">
    <source>
        <dbReference type="ARBA" id="ARBA00022840"/>
    </source>
</evidence>
<reference evidence="7 8" key="1">
    <citation type="submission" date="2015-09" db="EMBL/GenBank/DDBJ databases">
        <authorList>
            <consortium name="Pathogen Informatics"/>
        </authorList>
    </citation>
    <scope>NUCLEOTIDE SEQUENCE [LARGE SCALE GENOMIC DNA]</scope>
    <source>
        <strain evidence="7 8">2789STDY5834855</strain>
    </source>
</reference>
<dbReference type="CDD" id="cd07995">
    <property type="entry name" value="TPK"/>
    <property type="match status" value="1"/>
</dbReference>
<keyword evidence="2" id="KW-0547">Nucleotide-binding</keyword>
<dbReference type="GO" id="GO:0030975">
    <property type="term" value="F:thiamine binding"/>
    <property type="evidence" value="ECO:0007669"/>
    <property type="project" value="InterPro"/>
</dbReference>
<dbReference type="GO" id="GO:0005524">
    <property type="term" value="F:ATP binding"/>
    <property type="evidence" value="ECO:0007669"/>
    <property type="project" value="UniProtKB-KW"/>
</dbReference>
<dbReference type="EC" id="2.7.6.2" evidence="5"/>
<dbReference type="OrthoDB" id="9804377at2"/>
<dbReference type="InterPro" id="IPR036759">
    <property type="entry name" value="TPK_catalytic_sf"/>
</dbReference>
<dbReference type="Gene3D" id="3.40.50.10240">
    <property type="entry name" value="Thiamin pyrophosphokinase, catalytic domain"/>
    <property type="match status" value="1"/>
</dbReference>
<keyword evidence="4" id="KW-0067">ATP-binding</keyword>
<evidence type="ECO:0000256" key="1">
    <source>
        <dbReference type="ARBA" id="ARBA00022679"/>
    </source>
</evidence>
<dbReference type="RefSeq" id="WP_055276121.1">
    <property type="nucleotide sequence ID" value="NZ_CYZV01000013.1"/>
</dbReference>
<dbReference type="NCBIfam" id="TIGR01378">
    <property type="entry name" value="thi_PPkinase"/>
    <property type="match status" value="1"/>
</dbReference>
<dbReference type="InterPro" id="IPR006282">
    <property type="entry name" value="Thi_PPkinase"/>
</dbReference>
<gene>
    <name evidence="7" type="primary">thiN</name>
    <name evidence="7" type="ORF">ERS852470_01422</name>
</gene>
<dbReference type="Pfam" id="PF04263">
    <property type="entry name" value="TPK_catalytic"/>
    <property type="match status" value="1"/>
</dbReference>
<keyword evidence="1 7" id="KW-0808">Transferase</keyword>
<dbReference type="SUPFAM" id="SSF63862">
    <property type="entry name" value="Thiamin pyrophosphokinase, substrate-binding domain"/>
    <property type="match status" value="1"/>
</dbReference>
<evidence type="ECO:0000313" key="8">
    <source>
        <dbReference type="Proteomes" id="UP000095558"/>
    </source>
</evidence>
<evidence type="ECO:0000256" key="2">
    <source>
        <dbReference type="ARBA" id="ARBA00022741"/>
    </source>
</evidence>
<feature type="domain" description="Thiamin pyrophosphokinase thiamin-binding" evidence="6">
    <location>
        <begin position="140"/>
        <end position="206"/>
    </location>
</feature>
<dbReference type="Proteomes" id="UP000095558">
    <property type="component" value="Unassembled WGS sequence"/>
</dbReference>
<name>A0A174C765_9CLOT</name>
<dbReference type="GO" id="GO:0004788">
    <property type="term" value="F:thiamine diphosphokinase activity"/>
    <property type="evidence" value="ECO:0007669"/>
    <property type="project" value="UniProtKB-UniRule"/>
</dbReference>
<dbReference type="InterPro" id="IPR007371">
    <property type="entry name" value="TPK_catalytic"/>
</dbReference>
<sequence length="212" mass="24319">MKCLIMSGGVKPKDEIIKQYADFCDLIIGVDKGCNYLYDLDIKPNYIVGDFDSSNIEVIEVLEKRGSVKYKYKCEKDFTDSEEAFELAISSEVTEIYFLGATGQRFDHTLGNLGLLLKALKYNVRAEIIDDRNKILLVNSNTSIKNEKEYKYISFLAYNETIREFSIKKAKYELNKYNLEVGDSRTVSNEFISDEIEIELSNGNILIIFSKD</sequence>
<dbReference type="PANTHER" id="PTHR41299">
    <property type="entry name" value="THIAMINE PYROPHOSPHOKINASE"/>
    <property type="match status" value="1"/>
</dbReference>
<dbReference type="GO" id="GO:0006772">
    <property type="term" value="P:thiamine metabolic process"/>
    <property type="evidence" value="ECO:0007669"/>
    <property type="project" value="UniProtKB-UniRule"/>
</dbReference>